<dbReference type="GO" id="GO:0004518">
    <property type="term" value="F:nuclease activity"/>
    <property type="evidence" value="ECO:0007669"/>
    <property type="project" value="UniProtKB-KW"/>
</dbReference>
<gene>
    <name evidence="6" type="ORF">CLV30_10794</name>
</gene>
<evidence type="ECO:0000256" key="4">
    <source>
        <dbReference type="ARBA" id="ARBA00022842"/>
    </source>
</evidence>
<evidence type="ECO:0000256" key="2">
    <source>
        <dbReference type="ARBA" id="ARBA00022723"/>
    </source>
</evidence>
<protein>
    <recommendedName>
        <fullName evidence="5">PIN domain-containing protein</fullName>
    </recommendedName>
</protein>
<name>A0A2P8E2C7_9ACTN</name>
<sequence length="139" mass="14817">MTVYVETSAAAKLLVDEQESSALAAFLDGLGPNDALVSSVLLETELRRLAVRENLSQAHVTDLLDRFDLYDMDRAVFVEAGLLSGAHLRSLDALHIAVAVRVEAAVMVAYDVRQTEAARAAGLRVIGPTAAAPESTSPR</sequence>
<proteinExistence type="predicted"/>
<keyword evidence="3" id="KW-0378">Hydrolase</keyword>
<evidence type="ECO:0000256" key="1">
    <source>
        <dbReference type="ARBA" id="ARBA00022722"/>
    </source>
</evidence>
<dbReference type="Proteomes" id="UP000243528">
    <property type="component" value="Unassembled WGS sequence"/>
</dbReference>
<dbReference type="Pfam" id="PF01850">
    <property type="entry name" value="PIN"/>
    <property type="match status" value="1"/>
</dbReference>
<feature type="domain" description="PIN" evidence="5">
    <location>
        <begin position="3"/>
        <end position="119"/>
    </location>
</feature>
<reference evidence="6 7" key="1">
    <citation type="submission" date="2018-03" db="EMBL/GenBank/DDBJ databases">
        <title>Genomic Encyclopedia of Archaeal and Bacterial Type Strains, Phase II (KMG-II): from individual species to whole genera.</title>
        <authorList>
            <person name="Goeker M."/>
        </authorList>
    </citation>
    <scope>NUCLEOTIDE SEQUENCE [LARGE SCALE GENOMIC DNA]</scope>
    <source>
        <strain evidence="6 7">DSM 45211</strain>
    </source>
</reference>
<evidence type="ECO:0000313" key="6">
    <source>
        <dbReference type="EMBL" id="PSL03613.1"/>
    </source>
</evidence>
<comment type="caution">
    <text evidence="6">The sequence shown here is derived from an EMBL/GenBank/DDBJ whole genome shotgun (WGS) entry which is preliminary data.</text>
</comment>
<keyword evidence="2" id="KW-0479">Metal-binding</keyword>
<dbReference type="GO" id="GO:0016787">
    <property type="term" value="F:hydrolase activity"/>
    <property type="evidence" value="ECO:0007669"/>
    <property type="project" value="UniProtKB-KW"/>
</dbReference>
<dbReference type="SUPFAM" id="SSF88723">
    <property type="entry name" value="PIN domain-like"/>
    <property type="match status" value="1"/>
</dbReference>
<dbReference type="EMBL" id="PYGE01000007">
    <property type="protein sequence ID" value="PSL03613.1"/>
    <property type="molecule type" value="Genomic_DNA"/>
</dbReference>
<dbReference type="Gene3D" id="3.40.50.1010">
    <property type="entry name" value="5'-nuclease"/>
    <property type="match status" value="1"/>
</dbReference>
<accession>A0A2P8E2C7</accession>
<dbReference type="AlphaFoldDB" id="A0A2P8E2C7"/>
<keyword evidence="4" id="KW-0460">Magnesium</keyword>
<keyword evidence="1" id="KW-0540">Nuclease</keyword>
<dbReference type="GO" id="GO:0046872">
    <property type="term" value="F:metal ion binding"/>
    <property type="evidence" value="ECO:0007669"/>
    <property type="project" value="UniProtKB-KW"/>
</dbReference>
<dbReference type="InterPro" id="IPR002716">
    <property type="entry name" value="PIN_dom"/>
</dbReference>
<organism evidence="6 7">
    <name type="scientific">Haloactinopolyspora alba</name>
    <dbReference type="NCBI Taxonomy" id="648780"/>
    <lineage>
        <taxon>Bacteria</taxon>
        <taxon>Bacillati</taxon>
        <taxon>Actinomycetota</taxon>
        <taxon>Actinomycetes</taxon>
        <taxon>Jiangellales</taxon>
        <taxon>Jiangellaceae</taxon>
        <taxon>Haloactinopolyspora</taxon>
    </lineage>
</organism>
<evidence type="ECO:0000256" key="3">
    <source>
        <dbReference type="ARBA" id="ARBA00022801"/>
    </source>
</evidence>
<dbReference type="InterPro" id="IPR029060">
    <property type="entry name" value="PIN-like_dom_sf"/>
</dbReference>
<dbReference type="OrthoDB" id="1525146at2"/>
<dbReference type="RefSeq" id="WP_106537364.1">
    <property type="nucleotide sequence ID" value="NZ_PYGE01000007.1"/>
</dbReference>
<evidence type="ECO:0000313" key="7">
    <source>
        <dbReference type="Proteomes" id="UP000243528"/>
    </source>
</evidence>
<evidence type="ECO:0000259" key="5">
    <source>
        <dbReference type="Pfam" id="PF01850"/>
    </source>
</evidence>
<keyword evidence="7" id="KW-1185">Reference proteome</keyword>
<dbReference type="CDD" id="cd09874">
    <property type="entry name" value="PIN_MT3492-like"/>
    <property type="match status" value="1"/>
</dbReference>